<dbReference type="Gene3D" id="1.20.1290.10">
    <property type="entry name" value="AhpD-like"/>
    <property type="match status" value="1"/>
</dbReference>
<organism evidence="1 2">
    <name type="scientific">Paraburkholderia kirstenboschensis</name>
    <dbReference type="NCBI Taxonomy" id="1245436"/>
    <lineage>
        <taxon>Bacteria</taxon>
        <taxon>Pseudomonadati</taxon>
        <taxon>Pseudomonadota</taxon>
        <taxon>Betaproteobacteria</taxon>
        <taxon>Burkholderiales</taxon>
        <taxon>Burkholderiaceae</taxon>
        <taxon>Paraburkholderia</taxon>
    </lineage>
</organism>
<dbReference type="RefSeq" id="WP_317015911.1">
    <property type="nucleotide sequence ID" value="NZ_CP136511.1"/>
</dbReference>
<evidence type="ECO:0008006" key="3">
    <source>
        <dbReference type="Google" id="ProtNLM"/>
    </source>
</evidence>
<keyword evidence="2" id="KW-1185">Reference proteome</keyword>
<reference evidence="1 2" key="1">
    <citation type="submission" date="2023-10" db="EMBL/GenBank/DDBJ databases">
        <title>Surface-active antibiotics is a multifunctional adaptation for post-fire microbes.</title>
        <authorList>
            <person name="Liu M.D."/>
            <person name="Du Y."/>
            <person name="Koupaei S.K."/>
            <person name="Kim N.R."/>
            <person name="Zhang W."/>
            <person name="Traxler M.F."/>
        </authorList>
    </citation>
    <scope>NUCLEOTIDE SEQUENCE [LARGE SCALE GENOMIC DNA]</scope>
    <source>
        <strain evidence="1 2">F3</strain>
    </source>
</reference>
<protein>
    <recommendedName>
        <fullName evidence="3">Carboxymuconolactone decarboxylase-like domain-containing protein</fullName>
    </recommendedName>
</protein>
<proteinExistence type="predicted"/>
<dbReference type="InterPro" id="IPR029032">
    <property type="entry name" value="AhpD-like"/>
</dbReference>
<accession>A0ABZ0EA65</accession>
<dbReference type="Proteomes" id="UP001302652">
    <property type="component" value="Chromosome 3"/>
</dbReference>
<evidence type="ECO:0000313" key="2">
    <source>
        <dbReference type="Proteomes" id="UP001302652"/>
    </source>
</evidence>
<name>A0ABZ0EA65_9BURK</name>
<sequence>MNGPSPLSQADRELILAYAAGVGGCEFVYVAHSEVAYARGIERGLVARLLEDLESAPADRRLKSLLAFLRKLMLTPGEMCQADADAVFAADWSEHTLHDAIAITARAAFMQRLVEGYGFIPLARESAAKHAKRRVERGYVNLYSAFREGK</sequence>
<evidence type="ECO:0000313" key="1">
    <source>
        <dbReference type="EMBL" id="WOD14128.1"/>
    </source>
</evidence>
<gene>
    <name evidence="1" type="ORF">RW095_00970</name>
</gene>
<dbReference type="EMBL" id="CP136511">
    <property type="protein sequence ID" value="WOD14128.1"/>
    <property type="molecule type" value="Genomic_DNA"/>
</dbReference>
<dbReference type="SUPFAM" id="SSF69118">
    <property type="entry name" value="AhpD-like"/>
    <property type="match status" value="1"/>
</dbReference>